<proteinExistence type="inferred from homology"/>
<dbReference type="InterPro" id="IPR041122">
    <property type="entry name" value="RecJ_OB"/>
</dbReference>
<dbReference type="SUPFAM" id="SSF64182">
    <property type="entry name" value="DHH phosphoesterases"/>
    <property type="match status" value="1"/>
</dbReference>
<feature type="domain" description="Single-stranded-DNA-specific exonuclease RecJ C-terminal" evidence="8">
    <location>
        <begin position="562"/>
        <end position="763"/>
    </location>
</feature>
<evidence type="ECO:0000313" key="10">
    <source>
        <dbReference type="EMBL" id="OAQ56552.1"/>
    </source>
</evidence>
<dbReference type="PANTHER" id="PTHR30255:SF2">
    <property type="entry name" value="SINGLE-STRANDED-DNA-SPECIFIC EXONUCLEASE RECJ"/>
    <property type="match status" value="1"/>
</dbReference>
<gene>
    <name evidence="10" type="ORF">A6E74_03840</name>
</gene>
<name>A0A179ETP7_ENTTH</name>
<evidence type="ECO:0000256" key="2">
    <source>
        <dbReference type="ARBA" id="ARBA00019841"/>
    </source>
</evidence>
<dbReference type="AlphaFoldDB" id="A0A179ETP7"/>
<dbReference type="InterPro" id="IPR051673">
    <property type="entry name" value="SSDNA_exonuclease_RecJ"/>
</dbReference>
<dbReference type="Pfam" id="PF17768">
    <property type="entry name" value="RecJ_OB"/>
    <property type="match status" value="1"/>
</dbReference>
<feature type="domain" description="DDH" evidence="6">
    <location>
        <begin position="83"/>
        <end position="227"/>
    </location>
</feature>
<dbReference type="Proteomes" id="UP000078516">
    <property type="component" value="Unassembled WGS sequence"/>
</dbReference>
<reference evidence="10 11" key="1">
    <citation type="submission" date="2016-04" db="EMBL/GenBank/DDBJ databases">
        <title>Draft genome of an Enterococcus thailandicus strain isolated from bovine feces.</title>
        <authorList>
            <person name="Beukers A.G."/>
            <person name="Zaheer R."/>
            <person name="Goji N."/>
            <person name="Cook S.R."/>
            <person name="Amoako K."/>
            <person name="Chaves A.V."/>
            <person name="Ward M.P."/>
            <person name="Mcallister T.A."/>
        </authorList>
    </citation>
    <scope>NUCLEOTIDE SEQUENCE [LARGE SCALE GENOMIC DNA]</scope>
    <source>
        <strain evidence="10 11">F0711D 46</strain>
    </source>
</reference>
<feature type="domain" description="RecJ OB" evidence="9">
    <location>
        <begin position="450"/>
        <end position="555"/>
    </location>
</feature>
<dbReference type="InterPro" id="IPR003156">
    <property type="entry name" value="DHHA1_dom"/>
</dbReference>
<dbReference type="GO" id="GO:0003676">
    <property type="term" value="F:nucleic acid binding"/>
    <property type="evidence" value="ECO:0007669"/>
    <property type="project" value="InterPro"/>
</dbReference>
<keyword evidence="4" id="KW-0378">Hydrolase</keyword>
<keyword evidence="3" id="KW-0540">Nuclease</keyword>
<accession>A0A179ETP7</accession>
<dbReference type="InterPro" id="IPR038763">
    <property type="entry name" value="DHH_sf"/>
</dbReference>
<dbReference type="Pfam" id="PF10141">
    <property type="entry name" value="ssDNA-exonuc_C"/>
    <property type="match status" value="1"/>
</dbReference>
<dbReference type="RefSeq" id="WP_067482336.1">
    <property type="nucleotide sequence ID" value="NZ_LWMN01000010.1"/>
</dbReference>
<feature type="domain" description="DHHA1" evidence="7">
    <location>
        <begin position="348"/>
        <end position="437"/>
    </location>
</feature>
<dbReference type="Pfam" id="PF02272">
    <property type="entry name" value="DHHA1"/>
    <property type="match status" value="1"/>
</dbReference>
<sequence length="765" mass="85690">MKQANYDWKLSAEEPPEAFFQLINNHNLSPFIGRMLWQRGYQEEQEIKQFLYPKEQQLHDPYLMHDMDKAISRIQEAVISGEKILVYGDYDADGITSTTIMKETLELLGAEVEAFLPNRFEHGYGPNQAVYEEKINQGTQLIVTVDNGVAGNEAIAYAQSVGVDVIVTDHHEMPAVLPDAFAIVHPRHPDGNYPFTDLAGVGVAFKVATVLLEEAPAEFLDLVAIGTIADLVSLTGENRSLVSLGIDAIRHSERIGLQALFAESGAKMKDADETTIGFSIAPRLNAIGRMGDPNPAVELMATFDEEVAQTQAKKLNEINEERKSVVEEITQEALAMVNPANSIHLLANNGWHEGVLGIVAGKIMNETGKPTIVLTLKENGSAKGSGRSVEALNLYEMLNQMRDLFTYFGGHHAAVGLTMPQENIELLQEKMNEYVKENQIDLTKGPAMKIDEVLSPKDASLTLLDELKLLAPFGTDNPVPQFLFKQVTATQVKKIGANQQHLKFVLTDEGEQLDAVAFGFGSQENELLNDSLDIVGKLSVNEWNGRKKAQLLVSDFEVKGLQVFDWRAKRFRDHVALPEKTCYLAFDETVKKQVSQSIREQIVTFTEMDQMKSWLETNQPESLVLVDCPTELDELKAVFHAGTFSRVYLLGISSQEAYLNGVGSREQYARLFQFIKTQDKVDIRYKTKAVAQYLKIPEKLLIFMIQVFFELKFVTIDDGVLQKVAHPESHPLTESTLYQQRLKKIKVEEFLLLSDIPTIKKWLTT</sequence>
<dbReference type="GO" id="GO:0006281">
    <property type="term" value="P:DNA repair"/>
    <property type="evidence" value="ECO:0007669"/>
    <property type="project" value="InterPro"/>
</dbReference>
<dbReference type="EMBL" id="LWMN01000010">
    <property type="protein sequence ID" value="OAQ56552.1"/>
    <property type="molecule type" value="Genomic_DNA"/>
</dbReference>
<dbReference type="Gene3D" id="3.90.1640.30">
    <property type="match status" value="1"/>
</dbReference>
<dbReference type="Pfam" id="PF01368">
    <property type="entry name" value="DHH"/>
    <property type="match status" value="1"/>
</dbReference>
<dbReference type="NCBIfam" id="TIGR00644">
    <property type="entry name" value="recJ"/>
    <property type="match status" value="1"/>
</dbReference>
<evidence type="ECO:0000256" key="1">
    <source>
        <dbReference type="ARBA" id="ARBA00005915"/>
    </source>
</evidence>
<evidence type="ECO:0000313" key="11">
    <source>
        <dbReference type="Proteomes" id="UP000078516"/>
    </source>
</evidence>
<dbReference type="GO" id="GO:0008409">
    <property type="term" value="F:5'-3' exonuclease activity"/>
    <property type="evidence" value="ECO:0007669"/>
    <property type="project" value="InterPro"/>
</dbReference>
<dbReference type="InterPro" id="IPR004610">
    <property type="entry name" value="RecJ"/>
</dbReference>
<evidence type="ECO:0000259" key="8">
    <source>
        <dbReference type="Pfam" id="PF10141"/>
    </source>
</evidence>
<dbReference type="InterPro" id="IPR001667">
    <property type="entry name" value="DDH_dom"/>
</dbReference>
<comment type="caution">
    <text evidence="10">The sequence shown here is derived from an EMBL/GenBank/DDBJ whole genome shotgun (WGS) entry which is preliminary data.</text>
</comment>
<keyword evidence="5 10" id="KW-0269">Exonuclease</keyword>
<evidence type="ECO:0000259" key="9">
    <source>
        <dbReference type="Pfam" id="PF17768"/>
    </source>
</evidence>
<keyword evidence="11" id="KW-1185">Reference proteome</keyword>
<evidence type="ECO:0000256" key="5">
    <source>
        <dbReference type="ARBA" id="ARBA00022839"/>
    </source>
</evidence>
<evidence type="ECO:0000256" key="3">
    <source>
        <dbReference type="ARBA" id="ARBA00022722"/>
    </source>
</evidence>
<evidence type="ECO:0000256" key="4">
    <source>
        <dbReference type="ARBA" id="ARBA00022801"/>
    </source>
</evidence>
<dbReference type="GO" id="GO:0006310">
    <property type="term" value="P:DNA recombination"/>
    <property type="evidence" value="ECO:0007669"/>
    <property type="project" value="InterPro"/>
</dbReference>
<dbReference type="PANTHER" id="PTHR30255">
    <property type="entry name" value="SINGLE-STRANDED-DNA-SPECIFIC EXONUCLEASE RECJ"/>
    <property type="match status" value="1"/>
</dbReference>
<protein>
    <recommendedName>
        <fullName evidence="2">Single-stranded-DNA-specific exonuclease RecJ</fullName>
    </recommendedName>
</protein>
<comment type="similarity">
    <text evidence="1">Belongs to the RecJ family.</text>
</comment>
<dbReference type="Gene3D" id="3.10.310.30">
    <property type="match status" value="1"/>
</dbReference>
<evidence type="ECO:0000259" key="6">
    <source>
        <dbReference type="Pfam" id="PF01368"/>
    </source>
</evidence>
<organism evidence="10 11">
    <name type="scientific">Enterococcus thailandicus</name>
    <dbReference type="NCBI Taxonomy" id="417368"/>
    <lineage>
        <taxon>Bacteria</taxon>
        <taxon>Bacillati</taxon>
        <taxon>Bacillota</taxon>
        <taxon>Bacilli</taxon>
        <taxon>Lactobacillales</taxon>
        <taxon>Enterococcaceae</taxon>
        <taxon>Enterococcus</taxon>
    </lineage>
</organism>
<evidence type="ECO:0000259" key="7">
    <source>
        <dbReference type="Pfam" id="PF02272"/>
    </source>
</evidence>
<dbReference type="InterPro" id="IPR018779">
    <property type="entry name" value="RecJ_C"/>
</dbReference>